<feature type="region of interest" description="Disordered" evidence="3">
    <location>
        <begin position="778"/>
        <end position="850"/>
    </location>
</feature>
<accession>G3PTI5</accession>
<dbReference type="AlphaFoldDB" id="G3PTI5"/>
<feature type="compositionally biased region" description="Basic and acidic residues" evidence="3">
    <location>
        <begin position="817"/>
        <end position="839"/>
    </location>
</feature>
<feature type="compositionally biased region" description="Basic residues" evidence="3">
    <location>
        <begin position="632"/>
        <end position="646"/>
    </location>
</feature>
<evidence type="ECO:0000256" key="3">
    <source>
        <dbReference type="SAM" id="MobiDB-lite"/>
    </source>
</evidence>
<keyword evidence="6" id="KW-1185">Reference proteome</keyword>
<reference evidence="5" key="2">
    <citation type="submission" date="2025-08" db="UniProtKB">
        <authorList>
            <consortium name="Ensembl"/>
        </authorList>
    </citation>
    <scope>IDENTIFICATION</scope>
</reference>
<dbReference type="PANTHER" id="PTHR28638">
    <property type="entry name" value="CELL CYCLE PROGRESSION PROTEIN 1"/>
    <property type="match status" value="1"/>
</dbReference>
<dbReference type="InParanoid" id="G3PTI5"/>
<feature type="compositionally biased region" description="Basic and acidic residues" evidence="3">
    <location>
        <begin position="659"/>
        <end position="675"/>
    </location>
</feature>
<evidence type="ECO:0000256" key="1">
    <source>
        <dbReference type="ARBA" id="ARBA00023054"/>
    </source>
</evidence>
<feature type="region of interest" description="Disordered" evidence="3">
    <location>
        <begin position="183"/>
        <end position="247"/>
    </location>
</feature>
<dbReference type="PANTHER" id="PTHR28638:SF2">
    <property type="entry name" value="CELL CYCLE PROGRESSION PROTEIN 1"/>
    <property type="match status" value="1"/>
</dbReference>
<keyword evidence="4" id="KW-1133">Transmembrane helix</keyword>
<evidence type="ECO:0000313" key="5">
    <source>
        <dbReference type="Ensembl" id="ENSGACP00000020921.2"/>
    </source>
</evidence>
<feature type="region of interest" description="Disordered" evidence="3">
    <location>
        <begin position="616"/>
        <end position="675"/>
    </location>
</feature>
<evidence type="ECO:0000313" key="6">
    <source>
        <dbReference type="Proteomes" id="UP000007635"/>
    </source>
</evidence>
<feature type="compositionally biased region" description="Basic residues" evidence="3">
    <location>
        <begin position="805"/>
        <end position="816"/>
    </location>
</feature>
<feature type="region of interest" description="Disordered" evidence="3">
    <location>
        <begin position="91"/>
        <end position="116"/>
    </location>
</feature>
<keyword evidence="1 2" id="KW-0175">Coiled coil</keyword>
<evidence type="ECO:0000256" key="4">
    <source>
        <dbReference type="SAM" id="Phobius"/>
    </source>
</evidence>
<keyword evidence="4" id="KW-0472">Membrane</keyword>
<dbReference type="Ensembl" id="ENSGACT00000020961.2">
    <property type="protein sequence ID" value="ENSGACP00000020921.2"/>
    <property type="gene ID" value="ENSGACG00000015850.2"/>
</dbReference>
<dbReference type="eggNOG" id="ENOG502QWDZ">
    <property type="taxonomic scope" value="Eukaryota"/>
</dbReference>
<feature type="coiled-coil region" evidence="2">
    <location>
        <begin position="335"/>
        <end position="470"/>
    </location>
</feature>
<dbReference type="Bgee" id="ENSGACG00000015850">
    <property type="expression patterns" value="Expressed in testis and 13 other cell types or tissues"/>
</dbReference>
<feature type="coiled-coil region" evidence="2">
    <location>
        <begin position="496"/>
        <end position="523"/>
    </location>
</feature>
<proteinExistence type="predicted"/>
<dbReference type="InterPro" id="IPR051990">
    <property type="entry name" value="CCPG1/PBIP1"/>
</dbReference>
<dbReference type="OMA" id="LDAFHHW"/>
<dbReference type="STRING" id="69293.ENSGACP00000020921"/>
<keyword evidence="4" id="KW-0812">Transmembrane</keyword>
<feature type="transmembrane region" description="Helical" evidence="4">
    <location>
        <begin position="262"/>
        <end position="282"/>
    </location>
</feature>
<protein>
    <recommendedName>
        <fullName evidence="7">Cell cycle progression 1</fullName>
    </recommendedName>
</protein>
<evidence type="ECO:0000256" key="2">
    <source>
        <dbReference type="SAM" id="Coils"/>
    </source>
</evidence>
<feature type="transmembrane region" description="Helical" evidence="4">
    <location>
        <begin position="6"/>
        <end position="25"/>
    </location>
</feature>
<reference evidence="5" key="3">
    <citation type="submission" date="2025-09" db="UniProtKB">
        <authorList>
            <consortium name="Ensembl"/>
        </authorList>
    </citation>
    <scope>IDENTIFICATION</scope>
</reference>
<evidence type="ECO:0008006" key="7">
    <source>
        <dbReference type="Google" id="ProtNLM"/>
    </source>
</evidence>
<sequence>MRYESFFVCISGYFHFFLYSFFSFCECRKMSGVQHGVSLAPPLLNIGSDIETLGLETELLAVPAVKEAELQDQQASLSNAQCVEEKVAESLDETLEEPTVDETLCASEPRDSNSKGKQHVALLSSSDHSDIVTLGDLKEGEHVEVEGEEEAAANEEFYLGTSCSSQYAFTAAETVFLAKQPTVTKSSSSEDEAGQSPGAVVRRRRLRKNTASVVTEPEEDVLGSGRSEEEEEEVKEQNCQQQEEEEVGSLDYRMRGQGGNTLNSCILISLVIAISIGYGHFYGTVQVQVRQKTVDKVGVNELDVVKDLIEQHVGEQAFTNQIQTGYSGLDEKKRISMLTEMIEKVKKENQDLIIRQEHIQAQRDDLEMLLKQKTEERTNIGSQQQTLTAENQLLKTSLEREEKSLSTLQKELRNLRSEIRDREASGHESNSLLSDIQGLKDQLDEEKQLIKSLHSQREDMVAEAQTLREKLDKERTVTGELRRELNMLRNHIKTSGKEAGSDAEELQSRLIELEKKLSFEQQRSDLWERLYVETKDDRAKGDTESKVRWTKEGVAGKVKQTFDAVKNSTKAFVHHHKEQIKKAKEAVKENLKKFSDSIKSTFRHFKRSASTFINKASGFSDQRQAERNRKESWKHRFHKSHHKHQRKPDDSFHNNPDAQKSEYKDHDGQDADKRNSKGCSGIFDCAYQESKVREPIRADEFYPLLQSYVHQEADHFHHWKELESFISDFFHDGVFIHDQMLFTDFVSVVGNYLTDIHQSEHRGAVFRDLGDFVDRHFGEASKKSTGPNGPFEGPDSDSRGSRAPHPPRRQQRARPRPHSERKWSRYGRNADRHTADVKVELGPLPFDPKY</sequence>
<feature type="compositionally biased region" description="Acidic residues" evidence="3">
    <location>
        <begin position="91"/>
        <end position="100"/>
    </location>
</feature>
<organism evidence="5 6">
    <name type="scientific">Gasterosteus aculeatus aculeatus</name>
    <name type="common">three-spined stickleback</name>
    <dbReference type="NCBI Taxonomy" id="481459"/>
    <lineage>
        <taxon>Eukaryota</taxon>
        <taxon>Metazoa</taxon>
        <taxon>Chordata</taxon>
        <taxon>Craniata</taxon>
        <taxon>Vertebrata</taxon>
        <taxon>Euteleostomi</taxon>
        <taxon>Actinopterygii</taxon>
        <taxon>Neopterygii</taxon>
        <taxon>Teleostei</taxon>
        <taxon>Neoteleostei</taxon>
        <taxon>Acanthomorphata</taxon>
        <taxon>Eupercaria</taxon>
        <taxon>Perciformes</taxon>
        <taxon>Cottioidei</taxon>
        <taxon>Gasterosteales</taxon>
        <taxon>Gasterosteidae</taxon>
        <taxon>Gasterosteus</taxon>
    </lineage>
</organism>
<reference evidence="5 6" key="1">
    <citation type="journal article" date="2021" name="G3 (Bethesda)">
        <title>Improved contiguity of the threespine stickleback genome using long-read sequencing.</title>
        <authorList>
            <person name="Nath S."/>
            <person name="Shaw D.E."/>
            <person name="White M.A."/>
        </authorList>
    </citation>
    <scope>NUCLEOTIDE SEQUENCE [LARGE SCALE GENOMIC DNA]</scope>
    <source>
        <strain evidence="5 6">Lake Benthic</strain>
    </source>
</reference>
<name>G3PTI5_GASAC</name>
<dbReference type="GeneTree" id="ENSGT00940000166643"/>
<dbReference type="Proteomes" id="UP000007635">
    <property type="component" value="Chromosome II"/>
</dbReference>
<dbReference type="GO" id="GO:0016020">
    <property type="term" value="C:membrane"/>
    <property type="evidence" value="ECO:0007669"/>
    <property type="project" value="TreeGrafter"/>
</dbReference>